<comment type="cofactor">
    <cofactor evidence="1">
        <name>pyridoxal 5'-phosphate</name>
        <dbReference type="ChEBI" id="CHEBI:597326"/>
    </cofactor>
</comment>
<dbReference type="Proteomes" id="UP000824118">
    <property type="component" value="Unassembled WGS sequence"/>
</dbReference>
<dbReference type="AlphaFoldDB" id="A0A9D1LY78"/>
<dbReference type="InterPro" id="IPR015424">
    <property type="entry name" value="PyrdxlP-dep_Trfase"/>
</dbReference>
<dbReference type="Gene3D" id="3.40.640.10">
    <property type="entry name" value="Type I PLP-dependent aspartate aminotransferase-like (Major domain)"/>
    <property type="match status" value="1"/>
</dbReference>
<evidence type="ECO:0000256" key="1">
    <source>
        <dbReference type="ARBA" id="ARBA00001933"/>
    </source>
</evidence>
<reference evidence="11" key="1">
    <citation type="submission" date="2020-10" db="EMBL/GenBank/DDBJ databases">
        <authorList>
            <person name="Gilroy R."/>
        </authorList>
    </citation>
    <scope>NUCLEOTIDE SEQUENCE</scope>
    <source>
        <strain evidence="11">ChiGjej1B1-1684</strain>
    </source>
</reference>
<dbReference type="EMBL" id="DVNG01000067">
    <property type="protein sequence ID" value="HIU50308.1"/>
    <property type="molecule type" value="Genomic_DNA"/>
</dbReference>
<sequence length="354" mass="40118">MAYSLNQKIKDLEPYEPISGTYKIRLDANESPFSYTDEIKEKIAEAVKTIDYNRYPDPMAEELCEAFADFYGVDKKLVTAANGSDELISVIETSFLMKGEKLLFIAPDFSMYKFYSSICEAECVQINKNPELEITADEMIKAIKDSGAKCVIFSNPCNPTGQGLDREAIRKIVSSVDALIVDDEAYMDFWDQSMIGETENYDNLIVLRTASKAFGSAALRLGFAVANEKITRAMKAVKSPYNVNSVSQKVGTIIYREKEYFKKSLSSIVYNRDLLYNGLRNCSCFTDDFRVYPTVTNFVFVKTTMALDIWKYLLSKSVAIRYMGEYIRISAGTDEETAFVLAEIENYLKNLKKN</sequence>
<keyword evidence="5" id="KW-0028">Amino-acid biosynthesis</keyword>
<dbReference type="Pfam" id="PF00155">
    <property type="entry name" value="Aminotran_1_2"/>
    <property type="match status" value="1"/>
</dbReference>
<dbReference type="PANTHER" id="PTHR42885">
    <property type="entry name" value="HISTIDINOL-PHOSPHATE AMINOTRANSFERASE-RELATED"/>
    <property type="match status" value="1"/>
</dbReference>
<dbReference type="PANTHER" id="PTHR42885:SF2">
    <property type="entry name" value="HISTIDINOL-PHOSPHATE AMINOTRANSFERASE"/>
    <property type="match status" value="1"/>
</dbReference>
<name>A0A9D1LY78_9FIRM</name>
<evidence type="ECO:0000256" key="8">
    <source>
        <dbReference type="ARBA" id="ARBA00023102"/>
    </source>
</evidence>
<keyword evidence="6 11" id="KW-0808">Transferase</keyword>
<comment type="similarity">
    <text evidence="2">Belongs to the class-II pyridoxal-phosphate-dependent aminotransferase family. Histidinol-phosphate aminotransferase subfamily.</text>
</comment>
<evidence type="ECO:0000256" key="4">
    <source>
        <dbReference type="ARBA" id="ARBA00022576"/>
    </source>
</evidence>
<keyword evidence="8" id="KW-0368">Histidine biosynthesis</keyword>
<dbReference type="InterPro" id="IPR015421">
    <property type="entry name" value="PyrdxlP-dep_Trfase_major"/>
</dbReference>
<dbReference type="Gene3D" id="3.90.1150.10">
    <property type="entry name" value="Aspartate Aminotransferase, domain 1"/>
    <property type="match status" value="1"/>
</dbReference>
<evidence type="ECO:0000313" key="11">
    <source>
        <dbReference type="EMBL" id="HIU50308.1"/>
    </source>
</evidence>
<dbReference type="SUPFAM" id="SSF53383">
    <property type="entry name" value="PLP-dependent transferases"/>
    <property type="match status" value="1"/>
</dbReference>
<dbReference type="GO" id="GO:0004400">
    <property type="term" value="F:histidinol-phosphate transaminase activity"/>
    <property type="evidence" value="ECO:0007669"/>
    <property type="project" value="UniProtKB-EC"/>
</dbReference>
<evidence type="ECO:0000256" key="3">
    <source>
        <dbReference type="ARBA" id="ARBA00011738"/>
    </source>
</evidence>
<dbReference type="CDD" id="cd00609">
    <property type="entry name" value="AAT_like"/>
    <property type="match status" value="1"/>
</dbReference>
<dbReference type="NCBIfam" id="TIGR01141">
    <property type="entry name" value="hisC"/>
    <property type="match status" value="1"/>
</dbReference>
<protein>
    <submittedName>
        <fullName evidence="11">Histidinol-phosphate transaminase</fullName>
        <ecNumber evidence="11">2.6.1.9</ecNumber>
    </submittedName>
</protein>
<evidence type="ECO:0000256" key="7">
    <source>
        <dbReference type="ARBA" id="ARBA00022898"/>
    </source>
</evidence>
<feature type="domain" description="Aminotransferase class I/classII large" evidence="10">
    <location>
        <begin position="23"/>
        <end position="337"/>
    </location>
</feature>
<keyword evidence="7" id="KW-0663">Pyridoxal phosphate</keyword>
<dbReference type="InterPro" id="IPR005861">
    <property type="entry name" value="HisP_aminotrans"/>
</dbReference>
<dbReference type="InterPro" id="IPR015422">
    <property type="entry name" value="PyrdxlP-dep_Trfase_small"/>
</dbReference>
<dbReference type="InterPro" id="IPR004839">
    <property type="entry name" value="Aminotransferase_I/II_large"/>
</dbReference>
<dbReference type="GO" id="GO:0000105">
    <property type="term" value="P:L-histidine biosynthetic process"/>
    <property type="evidence" value="ECO:0007669"/>
    <property type="project" value="UniProtKB-KW"/>
</dbReference>
<dbReference type="GO" id="GO:0030170">
    <property type="term" value="F:pyridoxal phosphate binding"/>
    <property type="evidence" value="ECO:0007669"/>
    <property type="project" value="InterPro"/>
</dbReference>
<accession>A0A9D1LY78</accession>
<keyword evidence="4 11" id="KW-0032">Aminotransferase</keyword>
<gene>
    <name evidence="11" type="primary">hisC</name>
    <name evidence="11" type="ORF">IAD22_04780</name>
</gene>
<comment type="subunit">
    <text evidence="3">Homodimer.</text>
</comment>
<dbReference type="EC" id="2.6.1.9" evidence="11"/>
<evidence type="ECO:0000256" key="6">
    <source>
        <dbReference type="ARBA" id="ARBA00022679"/>
    </source>
</evidence>
<organism evidence="11 12">
    <name type="scientific">Candidatus Limousia pullorum</name>
    <dbReference type="NCBI Taxonomy" id="2840860"/>
    <lineage>
        <taxon>Bacteria</taxon>
        <taxon>Bacillati</taxon>
        <taxon>Bacillota</taxon>
        <taxon>Clostridia</taxon>
        <taxon>Eubacteriales</taxon>
        <taxon>Oscillospiraceae</taxon>
        <taxon>Oscillospiraceae incertae sedis</taxon>
        <taxon>Candidatus Limousia</taxon>
    </lineage>
</organism>
<comment type="pathway">
    <text evidence="9">Amino-acid biosynthesis.</text>
</comment>
<comment type="caution">
    <text evidence="11">The sequence shown here is derived from an EMBL/GenBank/DDBJ whole genome shotgun (WGS) entry which is preliminary data.</text>
</comment>
<evidence type="ECO:0000256" key="2">
    <source>
        <dbReference type="ARBA" id="ARBA00007970"/>
    </source>
</evidence>
<evidence type="ECO:0000313" key="12">
    <source>
        <dbReference type="Proteomes" id="UP000824118"/>
    </source>
</evidence>
<reference evidence="11" key="2">
    <citation type="journal article" date="2021" name="PeerJ">
        <title>Extensive microbial diversity within the chicken gut microbiome revealed by metagenomics and culture.</title>
        <authorList>
            <person name="Gilroy R."/>
            <person name="Ravi A."/>
            <person name="Getino M."/>
            <person name="Pursley I."/>
            <person name="Horton D.L."/>
            <person name="Alikhan N.F."/>
            <person name="Baker D."/>
            <person name="Gharbi K."/>
            <person name="Hall N."/>
            <person name="Watson M."/>
            <person name="Adriaenssens E.M."/>
            <person name="Foster-Nyarko E."/>
            <person name="Jarju S."/>
            <person name="Secka A."/>
            <person name="Antonio M."/>
            <person name="Oren A."/>
            <person name="Chaudhuri R.R."/>
            <person name="La Ragione R."/>
            <person name="Hildebrand F."/>
            <person name="Pallen M.J."/>
        </authorList>
    </citation>
    <scope>NUCLEOTIDE SEQUENCE</scope>
    <source>
        <strain evidence="11">ChiGjej1B1-1684</strain>
    </source>
</reference>
<evidence type="ECO:0000256" key="5">
    <source>
        <dbReference type="ARBA" id="ARBA00022605"/>
    </source>
</evidence>
<evidence type="ECO:0000259" key="10">
    <source>
        <dbReference type="Pfam" id="PF00155"/>
    </source>
</evidence>
<evidence type="ECO:0000256" key="9">
    <source>
        <dbReference type="ARBA" id="ARBA00029440"/>
    </source>
</evidence>
<proteinExistence type="inferred from homology"/>